<dbReference type="Proteomes" id="UP001187192">
    <property type="component" value="Unassembled WGS sequence"/>
</dbReference>
<dbReference type="InterPro" id="IPR055414">
    <property type="entry name" value="LRR_R13L4/SHOC2-like"/>
</dbReference>
<dbReference type="InterPro" id="IPR050715">
    <property type="entry name" value="LRR-SigEffector_domain"/>
</dbReference>
<dbReference type="Pfam" id="PF20160">
    <property type="entry name" value="C-JID"/>
    <property type="match status" value="1"/>
</dbReference>
<evidence type="ECO:0000256" key="3">
    <source>
        <dbReference type="SAM" id="MobiDB-lite"/>
    </source>
</evidence>
<dbReference type="Gene3D" id="3.80.10.10">
    <property type="entry name" value="Ribonuclease Inhibitor"/>
    <property type="match status" value="3"/>
</dbReference>
<dbReference type="EMBL" id="BTGU01000004">
    <property type="protein sequence ID" value="GMN33115.1"/>
    <property type="molecule type" value="Genomic_DNA"/>
</dbReference>
<evidence type="ECO:0000313" key="7">
    <source>
        <dbReference type="Proteomes" id="UP001187192"/>
    </source>
</evidence>
<protein>
    <submittedName>
        <fullName evidence="6">Uncharacterized protein</fullName>
    </submittedName>
</protein>
<keyword evidence="7" id="KW-1185">Reference proteome</keyword>
<gene>
    <name evidence="6" type="ORF">TIFTF001_003989</name>
</gene>
<dbReference type="AlphaFoldDB" id="A0AA88CV81"/>
<feature type="compositionally biased region" description="Polar residues" evidence="3">
    <location>
        <begin position="668"/>
        <end position="678"/>
    </location>
</feature>
<dbReference type="InterPro" id="IPR045344">
    <property type="entry name" value="C-JID"/>
</dbReference>
<keyword evidence="2" id="KW-0677">Repeat</keyword>
<evidence type="ECO:0000313" key="6">
    <source>
        <dbReference type="EMBL" id="GMN33115.1"/>
    </source>
</evidence>
<feature type="domain" description="C-JID" evidence="4">
    <location>
        <begin position="504"/>
        <end position="650"/>
    </location>
</feature>
<evidence type="ECO:0000256" key="1">
    <source>
        <dbReference type="ARBA" id="ARBA00022614"/>
    </source>
</evidence>
<evidence type="ECO:0000256" key="2">
    <source>
        <dbReference type="ARBA" id="ARBA00022737"/>
    </source>
</evidence>
<dbReference type="SUPFAM" id="SSF52047">
    <property type="entry name" value="RNI-like"/>
    <property type="match status" value="1"/>
</dbReference>
<reference evidence="6" key="1">
    <citation type="submission" date="2023-07" db="EMBL/GenBank/DDBJ databases">
        <title>draft genome sequence of fig (Ficus carica).</title>
        <authorList>
            <person name="Takahashi T."/>
            <person name="Nishimura K."/>
        </authorList>
    </citation>
    <scope>NUCLEOTIDE SEQUENCE</scope>
</reference>
<dbReference type="PANTHER" id="PTHR45752">
    <property type="entry name" value="LEUCINE-RICH REPEAT-CONTAINING"/>
    <property type="match status" value="1"/>
</dbReference>
<dbReference type="InterPro" id="IPR032675">
    <property type="entry name" value="LRR_dom_sf"/>
</dbReference>
<dbReference type="Pfam" id="PF23598">
    <property type="entry name" value="LRR_14"/>
    <property type="match status" value="1"/>
</dbReference>
<organism evidence="6 7">
    <name type="scientific">Ficus carica</name>
    <name type="common">Common fig</name>
    <dbReference type="NCBI Taxonomy" id="3494"/>
    <lineage>
        <taxon>Eukaryota</taxon>
        <taxon>Viridiplantae</taxon>
        <taxon>Streptophyta</taxon>
        <taxon>Embryophyta</taxon>
        <taxon>Tracheophyta</taxon>
        <taxon>Spermatophyta</taxon>
        <taxon>Magnoliopsida</taxon>
        <taxon>eudicotyledons</taxon>
        <taxon>Gunneridae</taxon>
        <taxon>Pentapetalae</taxon>
        <taxon>rosids</taxon>
        <taxon>fabids</taxon>
        <taxon>Rosales</taxon>
        <taxon>Moraceae</taxon>
        <taxon>Ficeae</taxon>
        <taxon>Ficus</taxon>
    </lineage>
</organism>
<dbReference type="PANTHER" id="PTHR45752:SF195">
    <property type="entry name" value="LEUCINE-RICH REPEAT (LRR) FAMILY PROTEIN-RELATED"/>
    <property type="match status" value="1"/>
</dbReference>
<evidence type="ECO:0000259" key="5">
    <source>
        <dbReference type="Pfam" id="PF23598"/>
    </source>
</evidence>
<feature type="domain" description="Disease resistance R13L4/SHOC-2-like LRR" evidence="5">
    <location>
        <begin position="277"/>
        <end position="402"/>
    </location>
</feature>
<proteinExistence type="predicted"/>
<sequence length="695" mass="80557">MAKIDNDLHLSPDVFRKMSKLRLLKIYNVQGNKVYLRQNLQSLPHTLRYLHWEGYPSKRLPSKFDPQNLVQINMPYNQLEQLSNEVQGFDNLKSIDLRHSIHLIQFPDFSHAPKLEKINLQCSTSFSQVPWHSLQNLDKLTHLNLSHCRKLQTLPMIMTRSLASLDLSSTAIEYLTSSICSLNNLSELNLNECRRLANLPSKINELDSLKYLKLSGCSALQKFPELPRNIIELDIRGTAIKEVTTASIEGRFDLTRIYLSNCRSLETLPTNIFRLRSLAYLDLEGCSKLKKLPKILEPMTSLKKLYLQRTGIRLLPLSIGNLIGLQLLDMDMCEQLESLPSSIANMSRLWKLMLSNCPKLEYFPRFSGSLSSDLEVLYLNNSNVIEIPDSIKEISKLRELYVSNCKNLRSLPELPLALQILDASGCESLKVVLNSRRALKQKFWDDYHVTEGTVESSIFYDCLKLDKKERDNIIIDFQLRVLRMATQFVPLEVQWFSPTVRACCPGNEIPKWFEHQWEGSSINVKLPPQWHDTNFLGFVVCVVGESYSNTQALDLFCEFNHKSDEGEIRKFTWWFTKLDVGYEDFPFASNSSHVYMWYEHQDYHKCLYAKEASFYFSFKEWNEGEDDWIESSESHVNKCGIHMLYRQELEEFNSLKNQHDLLLKESNAIPNQDESSARGTVVSDTDEPNPKRTKY</sequence>
<comment type="caution">
    <text evidence="6">The sequence shown here is derived from an EMBL/GenBank/DDBJ whole genome shotgun (WGS) entry which is preliminary data.</text>
</comment>
<accession>A0AA88CV81</accession>
<dbReference type="SUPFAM" id="SSF52058">
    <property type="entry name" value="L domain-like"/>
    <property type="match status" value="1"/>
</dbReference>
<evidence type="ECO:0000259" key="4">
    <source>
        <dbReference type="Pfam" id="PF20160"/>
    </source>
</evidence>
<keyword evidence="1" id="KW-0433">Leucine-rich repeat</keyword>
<feature type="region of interest" description="Disordered" evidence="3">
    <location>
        <begin position="667"/>
        <end position="695"/>
    </location>
</feature>
<name>A0AA88CV81_FICCA</name>